<dbReference type="RefSeq" id="WP_091672024.1">
    <property type="nucleotide sequence ID" value="NZ_FOKG01000004.1"/>
</dbReference>
<gene>
    <name evidence="1" type="ORF">SAMN05216266_104278</name>
</gene>
<dbReference type="STRING" id="490629.SAMN05216266_104278"/>
<sequence>MGNSFADAAAFRNAAVTGQVGVDPDAAQTVLQKIRLGKDQVETLLGGASGLGVAPKLGANPVGQAMSAKMSQRAAGGDENSYTQALRNLYTQYDQAEQAIVTAMSRYQEIDDAGAEPFAGQA</sequence>
<proteinExistence type="predicted"/>
<evidence type="ECO:0000313" key="1">
    <source>
        <dbReference type="EMBL" id="SFB09046.1"/>
    </source>
</evidence>
<accession>A0A1I0Y8F1</accession>
<evidence type="ECO:0000313" key="2">
    <source>
        <dbReference type="Proteomes" id="UP000243799"/>
    </source>
</evidence>
<dbReference type="OrthoDB" id="3694733at2"/>
<dbReference type="EMBL" id="FOKG01000004">
    <property type="protein sequence ID" value="SFB09046.1"/>
    <property type="molecule type" value="Genomic_DNA"/>
</dbReference>
<keyword evidence="2" id="KW-1185">Reference proteome</keyword>
<dbReference type="AlphaFoldDB" id="A0A1I0Y8F1"/>
<organism evidence="1 2">
    <name type="scientific">Amycolatopsis marina</name>
    <dbReference type="NCBI Taxonomy" id="490629"/>
    <lineage>
        <taxon>Bacteria</taxon>
        <taxon>Bacillati</taxon>
        <taxon>Actinomycetota</taxon>
        <taxon>Actinomycetes</taxon>
        <taxon>Pseudonocardiales</taxon>
        <taxon>Pseudonocardiaceae</taxon>
        <taxon>Amycolatopsis</taxon>
    </lineage>
</organism>
<dbReference type="Proteomes" id="UP000243799">
    <property type="component" value="Unassembled WGS sequence"/>
</dbReference>
<name>A0A1I0Y8F1_9PSEU</name>
<protein>
    <recommendedName>
        <fullName evidence="3">PE family protein</fullName>
    </recommendedName>
</protein>
<reference evidence="2" key="1">
    <citation type="submission" date="2016-10" db="EMBL/GenBank/DDBJ databases">
        <authorList>
            <person name="Varghese N."/>
            <person name="Submissions S."/>
        </authorList>
    </citation>
    <scope>NUCLEOTIDE SEQUENCE [LARGE SCALE GENOMIC DNA]</scope>
    <source>
        <strain evidence="2">CGMCC 4.3568</strain>
    </source>
</reference>
<evidence type="ECO:0008006" key="3">
    <source>
        <dbReference type="Google" id="ProtNLM"/>
    </source>
</evidence>